<evidence type="ECO:0000256" key="2">
    <source>
        <dbReference type="SAM" id="Phobius"/>
    </source>
</evidence>
<dbReference type="InterPro" id="IPR036259">
    <property type="entry name" value="MFS_trans_sf"/>
</dbReference>
<organism evidence="3 4">
    <name type="scientific">Daucus carota subsp. sativus</name>
    <name type="common">Carrot</name>
    <dbReference type="NCBI Taxonomy" id="79200"/>
    <lineage>
        <taxon>Eukaryota</taxon>
        <taxon>Viridiplantae</taxon>
        <taxon>Streptophyta</taxon>
        <taxon>Embryophyta</taxon>
        <taxon>Tracheophyta</taxon>
        <taxon>Spermatophyta</taxon>
        <taxon>Magnoliopsida</taxon>
        <taxon>eudicotyledons</taxon>
        <taxon>Gunneridae</taxon>
        <taxon>Pentapetalae</taxon>
        <taxon>asterids</taxon>
        <taxon>campanulids</taxon>
        <taxon>Apiales</taxon>
        <taxon>Apiaceae</taxon>
        <taxon>Apioideae</taxon>
        <taxon>Scandiceae</taxon>
        <taxon>Daucinae</taxon>
        <taxon>Daucus</taxon>
        <taxon>Daucus sect. Daucus</taxon>
    </lineage>
</organism>
<feature type="transmembrane region" description="Helical" evidence="2">
    <location>
        <begin position="297"/>
        <end position="316"/>
    </location>
</feature>
<sequence>MGVVIESEVWFPNNSIFIFIFFSCLLSILCFSHSKTNHSNTNTTTIFDQSLPPSLTSFLICFSISSVLEGLGSVPAEYELAEYGFSREQMVLSLCVGYAASLFIAPVLGILADLIGHKKICLTFCILHLFVGIWKMITSHPNIWLASSCLGLANSIFSFSFETWMVVEHDKQGHRQDMLNDMFWLMAFLKSACFIGSQAIANWLVGNSFKQHIGSLSTATVLLAILSIIPITRGRKEPAKLAASKDYQASFYTFVLCDKRIWLLIWAQACVQFALAVFWILWAPTVVADGREVHLGLIYPCLLGAGMLGSTSFPWFVSGLLSVRTEDCLLYAFCVAGIVLSVVSYDYQEIGFLVTLFCLFHACVGLILPSLARLRTLYVPNELRGGMMSLSLAPVSAAVLFFLMQGGYYRNIENSTIIAFAALGLFSAAGSMYLLKQWGKQLHNDWHKM</sequence>
<dbReference type="GO" id="GO:0015098">
    <property type="term" value="F:molybdate ion transmembrane transporter activity"/>
    <property type="evidence" value="ECO:0007669"/>
    <property type="project" value="InterPro"/>
</dbReference>
<feature type="transmembrane region" description="Helical" evidence="2">
    <location>
        <begin position="416"/>
        <end position="435"/>
    </location>
</feature>
<feature type="transmembrane region" description="Helical" evidence="2">
    <location>
        <begin position="119"/>
        <end position="137"/>
    </location>
</feature>
<dbReference type="Proteomes" id="UP000077755">
    <property type="component" value="Chromosome 7"/>
</dbReference>
<feature type="transmembrane region" description="Helical" evidence="2">
    <location>
        <begin position="182"/>
        <end position="201"/>
    </location>
</feature>
<gene>
    <name evidence="3" type="ORF">DCAR_0729623</name>
</gene>
<dbReference type="SUPFAM" id="SSF103473">
    <property type="entry name" value="MFS general substrate transporter"/>
    <property type="match status" value="1"/>
</dbReference>
<dbReference type="Pfam" id="PF05631">
    <property type="entry name" value="MFS_5"/>
    <property type="match status" value="1"/>
</dbReference>
<feature type="transmembrane region" description="Helical" evidence="2">
    <location>
        <begin position="383"/>
        <end position="404"/>
    </location>
</feature>
<name>A0AAF1B8I3_DAUCS</name>
<dbReference type="Gene3D" id="1.20.1250.20">
    <property type="entry name" value="MFS general substrate transporter like domains"/>
    <property type="match status" value="1"/>
</dbReference>
<keyword evidence="2" id="KW-0812">Transmembrane</keyword>
<evidence type="ECO:0000313" key="3">
    <source>
        <dbReference type="EMBL" id="WOH10160.1"/>
    </source>
</evidence>
<proteinExistence type="inferred from homology"/>
<dbReference type="AlphaFoldDB" id="A0AAF1B8I3"/>
<accession>A0AAF1B8I3</accession>
<dbReference type="PANTHER" id="PTHR23516">
    <property type="entry name" value="SAM (S-ADENOSYL METHIONINE) TRANSPORTER"/>
    <property type="match status" value="1"/>
</dbReference>
<dbReference type="InterPro" id="IPR008509">
    <property type="entry name" value="MOT2/MFSD5"/>
</dbReference>
<feature type="transmembrane region" description="Helical" evidence="2">
    <location>
        <begin position="16"/>
        <end position="34"/>
    </location>
</feature>
<keyword evidence="4" id="KW-1185">Reference proteome</keyword>
<dbReference type="PANTHER" id="PTHR23516:SF2">
    <property type="entry name" value="MOLYBDATE-ANION TRANSPORTER"/>
    <property type="match status" value="1"/>
</dbReference>
<feature type="transmembrane region" description="Helical" evidence="2">
    <location>
        <begin position="261"/>
        <end position="282"/>
    </location>
</feature>
<dbReference type="EMBL" id="CP093349">
    <property type="protein sequence ID" value="WOH10160.1"/>
    <property type="molecule type" value="Genomic_DNA"/>
</dbReference>
<keyword evidence="2" id="KW-1133">Transmembrane helix</keyword>
<reference evidence="3" key="2">
    <citation type="submission" date="2022-03" db="EMBL/GenBank/DDBJ databases">
        <title>Draft title - Genomic analysis of global carrot germplasm unveils the trajectory of domestication and the origin of high carotenoid orange carrot.</title>
        <authorList>
            <person name="Iorizzo M."/>
            <person name="Ellison S."/>
            <person name="Senalik D."/>
            <person name="Macko-Podgorni A."/>
            <person name="Grzebelus D."/>
            <person name="Bostan H."/>
            <person name="Rolling W."/>
            <person name="Curaba J."/>
            <person name="Simon P."/>
        </authorList>
    </citation>
    <scope>NUCLEOTIDE SEQUENCE</scope>
    <source>
        <tissue evidence="3">Leaf</tissue>
    </source>
</reference>
<feature type="transmembrane region" description="Helical" evidence="2">
    <location>
        <begin position="328"/>
        <end position="345"/>
    </location>
</feature>
<evidence type="ECO:0000313" key="4">
    <source>
        <dbReference type="Proteomes" id="UP000077755"/>
    </source>
</evidence>
<comment type="similarity">
    <text evidence="1">Belongs to the major facilitator superfamily. Phosphate:H(+) symporter (TC 2.A.1.9) family.</text>
</comment>
<dbReference type="GO" id="GO:0016020">
    <property type="term" value="C:membrane"/>
    <property type="evidence" value="ECO:0007669"/>
    <property type="project" value="InterPro"/>
</dbReference>
<evidence type="ECO:0000256" key="1">
    <source>
        <dbReference type="ARBA" id="ARBA00044504"/>
    </source>
</evidence>
<feature type="transmembrane region" description="Helical" evidence="2">
    <location>
        <begin position="90"/>
        <end position="112"/>
    </location>
</feature>
<protein>
    <submittedName>
        <fullName evidence="3">Uncharacterized protein</fullName>
    </submittedName>
</protein>
<keyword evidence="2" id="KW-0472">Membrane</keyword>
<feature type="transmembrane region" description="Helical" evidence="2">
    <location>
        <begin position="213"/>
        <end position="231"/>
    </location>
</feature>
<feature type="transmembrane region" description="Helical" evidence="2">
    <location>
        <begin position="351"/>
        <end position="371"/>
    </location>
</feature>
<reference evidence="3" key="1">
    <citation type="journal article" date="2016" name="Nat. Genet.">
        <title>A high-quality carrot genome assembly provides new insights into carotenoid accumulation and asterid genome evolution.</title>
        <authorList>
            <person name="Iorizzo M."/>
            <person name="Ellison S."/>
            <person name="Senalik D."/>
            <person name="Zeng P."/>
            <person name="Satapoomin P."/>
            <person name="Huang J."/>
            <person name="Bowman M."/>
            <person name="Iovene M."/>
            <person name="Sanseverino W."/>
            <person name="Cavagnaro P."/>
            <person name="Yildiz M."/>
            <person name="Macko-Podgorni A."/>
            <person name="Moranska E."/>
            <person name="Grzebelus E."/>
            <person name="Grzebelus D."/>
            <person name="Ashrafi H."/>
            <person name="Zheng Z."/>
            <person name="Cheng S."/>
            <person name="Spooner D."/>
            <person name="Van Deynze A."/>
            <person name="Simon P."/>
        </authorList>
    </citation>
    <scope>NUCLEOTIDE SEQUENCE</scope>
    <source>
        <tissue evidence="3">Leaf</tissue>
    </source>
</reference>
<feature type="transmembrane region" description="Helical" evidence="2">
    <location>
        <begin position="55"/>
        <end position="78"/>
    </location>
</feature>
<dbReference type="KEGG" id="dcr:108196573"/>